<dbReference type="InterPro" id="IPR030397">
    <property type="entry name" value="SEPARIN_core_dom"/>
</dbReference>
<dbReference type="Pfam" id="PF25110">
    <property type="entry name" value="TPR_ESP1"/>
    <property type="match status" value="1"/>
</dbReference>
<dbReference type="InterPro" id="IPR056933">
    <property type="entry name" value="TPR_ESP1"/>
</dbReference>
<reference evidence="7 8" key="1">
    <citation type="submission" date="2015-01" db="EMBL/GenBank/DDBJ databases">
        <title>Genome of allotetraploid Gossypium barbadense reveals genomic plasticity and fiber elongation in cotton evolution.</title>
        <authorList>
            <person name="Chen X."/>
            <person name="Liu X."/>
            <person name="Zhao B."/>
            <person name="Zheng H."/>
            <person name="Hu Y."/>
            <person name="Lu G."/>
            <person name="Yang C."/>
            <person name="Chen J."/>
            <person name="Shan C."/>
            <person name="Zhang L."/>
            <person name="Zhou Y."/>
            <person name="Wang L."/>
            <person name="Guo W."/>
            <person name="Bai Y."/>
            <person name="Ruan J."/>
            <person name="Shangguan X."/>
            <person name="Mao Y."/>
            <person name="Jiang J."/>
            <person name="Zhu Y."/>
            <person name="Lei J."/>
            <person name="Kang H."/>
            <person name="Chen S."/>
            <person name="He X."/>
            <person name="Wang R."/>
            <person name="Wang Y."/>
            <person name="Chen J."/>
            <person name="Wang L."/>
            <person name="Yu S."/>
            <person name="Wang B."/>
            <person name="Wei J."/>
            <person name="Song S."/>
            <person name="Lu X."/>
            <person name="Gao Z."/>
            <person name="Gu W."/>
            <person name="Deng X."/>
            <person name="Ma D."/>
            <person name="Wang S."/>
            <person name="Liang W."/>
            <person name="Fang L."/>
            <person name="Cai C."/>
            <person name="Zhu X."/>
            <person name="Zhou B."/>
            <person name="Zhang Y."/>
            <person name="Chen Z."/>
            <person name="Xu S."/>
            <person name="Zhu R."/>
            <person name="Wang S."/>
            <person name="Zhang T."/>
            <person name="Zhao G."/>
        </authorList>
    </citation>
    <scope>NUCLEOTIDE SEQUENCE [LARGE SCALE GENOMIC DNA]</scope>
    <source>
        <strain evidence="8">cv. Xinhai21</strain>
        <tissue evidence="7">Leaf</tissue>
    </source>
</reference>
<dbReference type="GO" id="GO:0006508">
    <property type="term" value="P:proteolysis"/>
    <property type="evidence" value="ECO:0007669"/>
    <property type="project" value="InterPro"/>
</dbReference>
<proteinExistence type="predicted"/>
<dbReference type="GO" id="GO:0005737">
    <property type="term" value="C:cytoplasm"/>
    <property type="evidence" value="ECO:0007669"/>
    <property type="project" value="TreeGrafter"/>
</dbReference>
<dbReference type="InterPro" id="IPR056932">
    <property type="entry name" value="TPR_ESP1_2nd"/>
</dbReference>
<name>A0A2P5YIL8_GOSBA</name>
<dbReference type="GO" id="GO:0004197">
    <property type="term" value="F:cysteine-type endopeptidase activity"/>
    <property type="evidence" value="ECO:0007669"/>
    <property type="project" value="InterPro"/>
</dbReference>
<dbReference type="InterPro" id="IPR005314">
    <property type="entry name" value="Peptidase_C50"/>
</dbReference>
<evidence type="ECO:0000256" key="4">
    <source>
        <dbReference type="ARBA" id="ARBA00022829"/>
    </source>
</evidence>
<dbReference type="GO" id="GO:0051307">
    <property type="term" value="P:meiotic chromosome separation"/>
    <property type="evidence" value="ECO:0007669"/>
    <property type="project" value="TreeGrafter"/>
</dbReference>
<dbReference type="OrthoDB" id="10255632at2759"/>
<evidence type="ECO:0000313" key="7">
    <source>
        <dbReference type="EMBL" id="PPS15442.1"/>
    </source>
</evidence>
<evidence type="ECO:0000256" key="1">
    <source>
        <dbReference type="ARBA" id="ARBA00000451"/>
    </source>
</evidence>
<dbReference type="GO" id="GO:0072686">
    <property type="term" value="C:mitotic spindle"/>
    <property type="evidence" value="ECO:0007669"/>
    <property type="project" value="TreeGrafter"/>
</dbReference>
<evidence type="ECO:0000256" key="5">
    <source>
        <dbReference type="SAM" id="MobiDB-lite"/>
    </source>
</evidence>
<feature type="domain" description="Peptidase C50" evidence="6">
    <location>
        <begin position="1969"/>
        <end position="2072"/>
    </location>
</feature>
<comment type="catalytic activity">
    <reaction evidence="1">
        <text>All bonds known to be hydrolyzed by this endopeptidase have arginine in P1 and an acidic residue in P4. P6 is often occupied by an acidic residue or by a hydroxy-amino-acid residue, the phosphorylation of which enhances cleavage.</text>
        <dbReference type="EC" id="3.4.22.49"/>
    </reaction>
</comment>
<keyword evidence="4" id="KW-0159">Chromosome partition</keyword>
<dbReference type="PANTHER" id="PTHR12792">
    <property type="entry name" value="EXTRA SPINDLE POLES 1-RELATED"/>
    <property type="match status" value="1"/>
</dbReference>
<dbReference type="PANTHER" id="PTHR12792:SF0">
    <property type="entry name" value="SEPARIN"/>
    <property type="match status" value="1"/>
</dbReference>
<evidence type="ECO:0000256" key="3">
    <source>
        <dbReference type="ARBA" id="ARBA00022801"/>
    </source>
</evidence>
<feature type="compositionally biased region" description="Basic and acidic residues" evidence="5">
    <location>
        <begin position="1292"/>
        <end position="1304"/>
    </location>
</feature>
<dbReference type="EC" id="3.4.22.49" evidence="2"/>
<gene>
    <name evidence="7" type="ORF">GOBAR_AA05117</name>
</gene>
<dbReference type="Pfam" id="PF25113">
    <property type="entry name" value="TPR_ESP1_2nd"/>
    <property type="match status" value="1"/>
</dbReference>
<sequence>MATPTESSLLSDLQTSDDSKGIHSLVSDYLRPISTLANSKKKKPDQAAVRSLAKQFLSFLSKSFPIIYKRIYIQNSNQQQQASLSYFFETYRLCITCLEFVSSQLAGGAHLVQIQRLKLVYCLQSWGRYDEAESEALRVLERLRGEVKSKGKFVPGIDIAGGDSKFGSIVIEAVASVVKSVAMGHCKDSGKYERVLALLEQVRPWCRALEADVVEKSHSVLVTFLGRCCRFLIEEINHFGEELIRGFCNECLTEYARSMMKDQVFKFARRICSSLFSLERTDSSVQIDLVTFLLVSISRECKVDIDNNAMEFVELVDYCANKCRDAGTTFCSTLAKRLNDMAGDFHQATIPVDLILRLYATGLDLSVHNVKLKYNDCTTSKGVEDDAAIDVLFLERDKLHNLSGLLGNCCNIGKSDPSIASDVECKNSLACQDKKACLVMYYNTLKFLCQPLAELVNSEKKRILAQNEASSDSSSLCIIQDAFYQFCDSFFSLESCASETKREGFDDGEVLVPSIIVAGFILSTCTKRKIPKSVCYIKQIIGSGRIQSQGLKFVYVSLYNIGVLMYRSKQIKEALKALKLSHRASWTNIQLLREMFIHKKSSGDHLSEDVVRDLVTDACTRSAFLLEVLHACGNLKVEKIIVESLENWSALENLFRQLSGPMPLIKQWVKIQCKLHKNKDLEDSAPTLCCMLLSSAEVSKMAICKILEQELLAYQEMTHGYPDFCQRMQIKVIDLLLQDAYAMEDSPLLKARMLIRKGRTIRANGIEALNDCIWCLSEAISIMKNFYSETSIAGTPACHQLAAAHCLLALCTQEAEPNSEQLYQDIYAALDLWFSIFIPDSCFVDDEFKMVSGNTLQLLYNVLDLLSVKGYTKLHSNIYKLIIRIYKLNNVELGKCVANLWECRRLSHALCVSPVNESFITNLSEHCGGSSKSVDFWMHSLSGSQPGLLGFQQNLTCFFNNFNHGLKNHESHTQSAVSANNVNLVASELIASDPVRSHSLFLAGYLYYDLCERQICRGRLFEGLSYAKEAFRLRSQLFKRKFTFSIEALVEKYNESGDIGEIAQTAINGPKNLQVHRIVASELWSFDSNSSNLCGCYLSPWNVLECYLESILQVGCINEMIGNGVEAESFLLWGKSISCSQNLPLFEATFSSILGKLYRKKRLWNFAEQELQSAKRILVDSSSHCSCIRCLLMLEANLDQQLGDLFRNLFDISIINDSTGKLSRAEVLYKSALEKLNCSEWKNIICDAESNVDLAVRNTIINGEDVAGNAATQPEAIGARKGRKTKNVSKSVMKEQHVIPERRSSRVTRSRFRSSQNQSTTCTGEAQIEISKHSNGNVASKLSDTCWEKDSSLLGKGSCMEELTSEITCFCNQTKCWQCLPAEVMKSGLLIYFINMKWEYAHRKLLVRILTGTGKCLGYGDPTHEIHEVVWQSISVLVSRNAYTQTCSSSHRTFLLDLIGRETVGDTFAIERAAILYRIGWMTLKGFHSKVARIDCCDLSKVQLSKTVHWLKLAFVLSREVSRLLSAIYLLSATSEHFALPSCKALSESHWASYFHQASLGTHLNNQFFPSTSGRLNAQRFVDSGDLNGVVSSCAHTETSTLLRLAPESVNDLEQFVMNFYVGLPATAIICISLLGHDYTNLLQELLLDPSSIHAWMLLSRLNSKNQPVVLLLPLDSVLEEVSDDAAPNDDNARACQELRQLMNSGKKWHCPWGSAVVDNVAPAFKMILEENFMTSSGCPLEDTKSTRSLWWMVRKKVDHQLVANWCSQNFIHKFFNLSPFGYILVNYPNNLEDSWLGPWRHVLLGDCLDCRSLNTVHKKLVQDLKSKCKMNINESYLKLVLGAAKFDIEEACLSQRCLRKGCYTGKLEHHEQENSQSNGIDDVSALASQLIREAVNELHMEDAICREPIILVLDLDVQMLPWESIPILRQQEVYRMPSVGSISFILERSQQYHELACTNAAAFPLIDPLDAFYLLNPSGDLSSTQAEFENWFRDQNFEGKAGTVPTAEELATALKNHDLYLYFGHGSGMLVTTAIYWEQYLSKDEIQGLEKCAATVLMGCSSGSLRLNGCYVPRGVSLSYIQAGSPVTIANLWEVTDKDIDRFGKAVLNAWLRERMDLVDCSQCNQLVKEFEAMKIKGRKGNSRKKSASSNLTETANSGSSTNACEHRPTVGSFVGRARESCTLPFLNGASPVCYGVPTGIMRKKDL</sequence>
<dbReference type="GO" id="GO:0005634">
    <property type="term" value="C:nucleus"/>
    <property type="evidence" value="ECO:0007669"/>
    <property type="project" value="InterPro"/>
</dbReference>
<evidence type="ECO:0000313" key="8">
    <source>
        <dbReference type="Proteomes" id="UP000239757"/>
    </source>
</evidence>
<feature type="region of interest" description="Disordered" evidence="5">
    <location>
        <begin position="2140"/>
        <end position="2165"/>
    </location>
</feature>
<keyword evidence="3" id="KW-0378">Hydrolase</keyword>
<evidence type="ECO:0000256" key="2">
    <source>
        <dbReference type="ARBA" id="ARBA00012489"/>
    </source>
</evidence>
<feature type="region of interest" description="Disordered" evidence="5">
    <location>
        <begin position="1279"/>
        <end position="1319"/>
    </location>
</feature>
<dbReference type="PROSITE" id="PS51700">
    <property type="entry name" value="SEPARIN"/>
    <property type="match status" value="1"/>
</dbReference>
<dbReference type="EMBL" id="KZ663155">
    <property type="protein sequence ID" value="PPS15442.1"/>
    <property type="molecule type" value="Genomic_DNA"/>
</dbReference>
<dbReference type="Proteomes" id="UP000239757">
    <property type="component" value="Unassembled WGS sequence"/>
</dbReference>
<feature type="compositionally biased region" description="Polar residues" evidence="5">
    <location>
        <begin position="2149"/>
        <end position="2165"/>
    </location>
</feature>
<dbReference type="Pfam" id="PF03568">
    <property type="entry name" value="Separin_C"/>
    <property type="match status" value="1"/>
</dbReference>
<protein>
    <recommendedName>
        <fullName evidence="2">separase</fullName>
        <ecNumber evidence="2">3.4.22.49</ecNumber>
    </recommendedName>
</protein>
<organism evidence="7 8">
    <name type="scientific">Gossypium barbadense</name>
    <name type="common">Sea Island cotton</name>
    <name type="synonym">Hibiscus barbadensis</name>
    <dbReference type="NCBI Taxonomy" id="3634"/>
    <lineage>
        <taxon>Eukaryota</taxon>
        <taxon>Viridiplantae</taxon>
        <taxon>Streptophyta</taxon>
        <taxon>Embryophyta</taxon>
        <taxon>Tracheophyta</taxon>
        <taxon>Spermatophyta</taxon>
        <taxon>Magnoliopsida</taxon>
        <taxon>eudicotyledons</taxon>
        <taxon>Gunneridae</taxon>
        <taxon>Pentapetalae</taxon>
        <taxon>rosids</taxon>
        <taxon>malvids</taxon>
        <taxon>Malvales</taxon>
        <taxon>Malvaceae</taxon>
        <taxon>Malvoideae</taxon>
        <taxon>Gossypium</taxon>
    </lineage>
</organism>
<accession>A0A2P5YIL8</accession>
<evidence type="ECO:0000259" key="6">
    <source>
        <dbReference type="PROSITE" id="PS51700"/>
    </source>
</evidence>